<gene>
    <name evidence="2" type="ORF">FCC1311_093022</name>
</gene>
<proteinExistence type="predicted"/>
<organism evidence="2 3">
    <name type="scientific">Hondaea fermentalgiana</name>
    <dbReference type="NCBI Taxonomy" id="2315210"/>
    <lineage>
        <taxon>Eukaryota</taxon>
        <taxon>Sar</taxon>
        <taxon>Stramenopiles</taxon>
        <taxon>Bigyra</taxon>
        <taxon>Labyrinthulomycetes</taxon>
        <taxon>Thraustochytrida</taxon>
        <taxon>Thraustochytriidae</taxon>
        <taxon>Hondaea</taxon>
    </lineage>
</organism>
<evidence type="ECO:0000313" key="2">
    <source>
        <dbReference type="EMBL" id="GBG33078.1"/>
    </source>
</evidence>
<accession>A0A2R5GTK2</accession>
<feature type="compositionally biased region" description="Basic and acidic residues" evidence="1">
    <location>
        <begin position="239"/>
        <end position="253"/>
    </location>
</feature>
<name>A0A2R5GTK2_9STRA</name>
<sequence length="527" mass="56824">MERRTLTRKPAAQTRRTRATAEDILRWLRIDEANAAAAVAGEARGDTNGITYVPRGAFAADARLGKSEVSFLQRGAKAADVLTWMSCNLRDEDEVLRLKRNAQVLLATAAGPPRTSSTLQVSSSTSNEHTEDIDTEAHKLESDIAELLAALQTEEDCQLSAEKETETLIHDAMTLESMTQAGWHRHQEISELSRLLAAPSAPVEVIGEKQSALEFVESLCSQHARLLSEVPAGSVAVSKSERAANESSEHNADLDPACSPQSSGGSGPEVSDDDVGSFSSRPSTTLAASELVLANQLEAVLELGAERRRLRAFFDTHTAQAQYNDALDFLSTSPAQANALAKAAETAHKTVNGTSQDAGALAHNELVNYLRALESAAAQGRNLLNATSCLESTAVVPPPSQSRPLGTVSARRDCNGSFGLIAAEAERRARQINREGFGRLRASRSALSTERTQQELQGAQSIADHLRQLSAEAEHIQTHHLQRTRQAIDDAAEAINTWWDQPARASLSRSERLDSSDSSDHARGLSY</sequence>
<feature type="region of interest" description="Disordered" evidence="1">
    <location>
        <begin position="111"/>
        <end position="130"/>
    </location>
</feature>
<feature type="compositionally biased region" description="Low complexity" evidence="1">
    <location>
        <begin position="115"/>
        <end position="126"/>
    </location>
</feature>
<feature type="region of interest" description="Disordered" evidence="1">
    <location>
        <begin position="238"/>
        <end position="282"/>
    </location>
</feature>
<feature type="compositionally biased region" description="Basic and acidic residues" evidence="1">
    <location>
        <begin position="509"/>
        <end position="527"/>
    </location>
</feature>
<protein>
    <submittedName>
        <fullName evidence="2">Uncharacterized protein</fullName>
    </submittedName>
</protein>
<evidence type="ECO:0000256" key="1">
    <source>
        <dbReference type="SAM" id="MobiDB-lite"/>
    </source>
</evidence>
<dbReference type="AlphaFoldDB" id="A0A2R5GTK2"/>
<dbReference type="EMBL" id="BEYU01000142">
    <property type="protein sequence ID" value="GBG33078.1"/>
    <property type="molecule type" value="Genomic_DNA"/>
</dbReference>
<keyword evidence="3" id="KW-1185">Reference proteome</keyword>
<reference evidence="2 3" key="1">
    <citation type="submission" date="2017-12" db="EMBL/GenBank/DDBJ databases">
        <title>Sequencing, de novo assembly and annotation of complete genome of a new Thraustochytrid species, strain FCC1311.</title>
        <authorList>
            <person name="Sedici K."/>
            <person name="Godart F."/>
            <person name="Aiese Cigliano R."/>
            <person name="Sanseverino W."/>
            <person name="Barakat M."/>
            <person name="Ortet P."/>
            <person name="Marechal E."/>
            <person name="Cagnac O."/>
            <person name="Amato A."/>
        </authorList>
    </citation>
    <scope>NUCLEOTIDE SEQUENCE [LARGE SCALE GENOMIC DNA]</scope>
</reference>
<dbReference type="InParanoid" id="A0A2R5GTK2"/>
<comment type="caution">
    <text evidence="2">The sequence shown here is derived from an EMBL/GenBank/DDBJ whole genome shotgun (WGS) entry which is preliminary data.</text>
</comment>
<dbReference type="Proteomes" id="UP000241890">
    <property type="component" value="Unassembled WGS sequence"/>
</dbReference>
<feature type="region of interest" description="Disordered" evidence="1">
    <location>
        <begin position="506"/>
        <end position="527"/>
    </location>
</feature>
<evidence type="ECO:0000313" key="3">
    <source>
        <dbReference type="Proteomes" id="UP000241890"/>
    </source>
</evidence>